<comment type="caution">
    <text evidence="10">The sequence shown here is derived from an EMBL/GenBank/DDBJ whole genome shotgun (WGS) entry which is preliminary data.</text>
</comment>
<dbReference type="PROSITE" id="PS50039">
    <property type="entry name" value="FORK_HEAD_3"/>
    <property type="match status" value="1"/>
</dbReference>
<keyword evidence="4" id="KW-0804">Transcription</keyword>
<dbReference type="CDD" id="cd22701">
    <property type="entry name" value="FHA_FKH1-like"/>
    <property type="match status" value="1"/>
</dbReference>
<dbReference type="SMART" id="SM00240">
    <property type="entry name" value="FHA"/>
    <property type="match status" value="1"/>
</dbReference>
<sequence length="517" mass="56789">LFILPFTFTNGPNPLPEKHPHTISPPSSNFTVRIMFAILNLVPGVLQTWPDPSLANITNVIIISNDVVTEIVERVVTRGLEEEYAVTLFSIYSNSFLTNYKKIKNTIQQVTTMDNNNNGPVQAYAKLEGESFCYYIRTLQVMLGRKASSSDQVDIHLGPTKAISRQHARLFYNFTTQRFEMAVFGKNGAFVNEQFVEKGSTVPLENRPIQPVPLPSLPPLSSTNPIRPMGESFDASVDYQSRETKPPFSYASLIAQAINSSPAKKLTLNGIYNYITTHYPFYQLAQNGWQDDGDVNNNRMFDGGANGNGSTPFSFQIPIVNHIHSNHQLNGTMLNSTNTLINNGMNGLNSNHHQNGSNLFPVQSLSSSPGLQFNNVMIPVNVNANAGMISSLSLTNTGIDNSSGDNIDSKGTTLLSAIQLVQTNLNQITSPTPVLVTQSANNTNPSEETQLSSSSNSANNNVDRSLTDTKTITISPLPIVKEEEKHYDKQQEQKQLSEAPKSPSTDIPIKVEPSEVN</sequence>
<name>A0A9N9D047_9GLOM</name>
<keyword evidence="3 6" id="KW-0238">DNA-binding</keyword>
<dbReference type="Gene3D" id="2.60.200.20">
    <property type="match status" value="1"/>
</dbReference>
<evidence type="ECO:0000256" key="3">
    <source>
        <dbReference type="ARBA" id="ARBA00023125"/>
    </source>
</evidence>
<feature type="compositionally biased region" description="Polar residues" evidence="7">
    <location>
        <begin position="462"/>
        <end position="474"/>
    </location>
</feature>
<dbReference type="Gene3D" id="1.10.10.10">
    <property type="entry name" value="Winged helix-like DNA-binding domain superfamily/Winged helix DNA-binding domain"/>
    <property type="match status" value="1"/>
</dbReference>
<protein>
    <submittedName>
        <fullName evidence="10">1537_t:CDS:1</fullName>
    </submittedName>
</protein>
<dbReference type="SUPFAM" id="SSF49879">
    <property type="entry name" value="SMAD/FHA domain"/>
    <property type="match status" value="1"/>
</dbReference>
<dbReference type="EMBL" id="CAJVPL010002870">
    <property type="protein sequence ID" value="CAG8621439.1"/>
    <property type="molecule type" value="Genomic_DNA"/>
</dbReference>
<dbReference type="InterPro" id="IPR036390">
    <property type="entry name" value="WH_DNA-bd_sf"/>
</dbReference>
<feature type="compositionally biased region" description="Basic and acidic residues" evidence="7">
    <location>
        <begin position="480"/>
        <end position="492"/>
    </location>
</feature>
<feature type="domain" description="FHA" evidence="8">
    <location>
        <begin position="141"/>
        <end position="196"/>
    </location>
</feature>
<dbReference type="PRINTS" id="PR00053">
    <property type="entry name" value="FORKHEAD"/>
</dbReference>
<evidence type="ECO:0000313" key="11">
    <source>
        <dbReference type="Proteomes" id="UP000789831"/>
    </source>
</evidence>
<keyword evidence="11" id="KW-1185">Reference proteome</keyword>
<dbReference type="PROSITE" id="PS50006">
    <property type="entry name" value="FHA_DOMAIN"/>
    <property type="match status" value="1"/>
</dbReference>
<dbReference type="InterPro" id="IPR036388">
    <property type="entry name" value="WH-like_DNA-bd_sf"/>
</dbReference>
<dbReference type="InterPro" id="IPR018122">
    <property type="entry name" value="TF_fork_head_CS_1"/>
</dbReference>
<dbReference type="Pfam" id="PF00498">
    <property type="entry name" value="FHA"/>
    <property type="match status" value="1"/>
</dbReference>
<evidence type="ECO:0000256" key="4">
    <source>
        <dbReference type="ARBA" id="ARBA00023163"/>
    </source>
</evidence>
<proteinExistence type="predicted"/>
<feature type="compositionally biased region" description="Low complexity" evidence="7">
    <location>
        <begin position="452"/>
        <end position="461"/>
    </location>
</feature>
<dbReference type="GO" id="GO:0003700">
    <property type="term" value="F:DNA-binding transcription factor activity"/>
    <property type="evidence" value="ECO:0007669"/>
    <property type="project" value="InterPro"/>
</dbReference>
<dbReference type="SMART" id="SM00339">
    <property type="entry name" value="FH"/>
    <property type="match status" value="1"/>
</dbReference>
<reference evidence="10" key="1">
    <citation type="submission" date="2021-06" db="EMBL/GenBank/DDBJ databases">
        <authorList>
            <person name="Kallberg Y."/>
            <person name="Tangrot J."/>
            <person name="Rosling A."/>
        </authorList>
    </citation>
    <scope>NUCLEOTIDE SEQUENCE</scope>
    <source>
        <strain evidence="10">MT106</strain>
    </source>
</reference>
<feature type="domain" description="Fork-head" evidence="9">
    <location>
        <begin position="245"/>
        <end position="291"/>
    </location>
</feature>
<evidence type="ECO:0000259" key="9">
    <source>
        <dbReference type="PROSITE" id="PS50039"/>
    </source>
</evidence>
<dbReference type="OrthoDB" id="5954824at2759"/>
<evidence type="ECO:0000259" key="8">
    <source>
        <dbReference type="PROSITE" id="PS50006"/>
    </source>
</evidence>
<dbReference type="InterPro" id="IPR001766">
    <property type="entry name" value="Fork_head_dom"/>
</dbReference>
<feature type="non-terminal residue" evidence="10">
    <location>
        <position position="1"/>
    </location>
</feature>
<accession>A0A9N9D047</accession>
<gene>
    <name evidence="10" type="ORF">AGERDE_LOCUS10083</name>
</gene>
<dbReference type="Pfam" id="PF00250">
    <property type="entry name" value="Forkhead"/>
    <property type="match status" value="1"/>
</dbReference>
<dbReference type="InterPro" id="IPR000253">
    <property type="entry name" value="FHA_dom"/>
</dbReference>
<evidence type="ECO:0000256" key="7">
    <source>
        <dbReference type="SAM" id="MobiDB-lite"/>
    </source>
</evidence>
<evidence type="ECO:0000256" key="6">
    <source>
        <dbReference type="PROSITE-ProRule" id="PRU00089"/>
    </source>
</evidence>
<dbReference type="InterPro" id="IPR008984">
    <property type="entry name" value="SMAD_FHA_dom_sf"/>
</dbReference>
<feature type="compositionally biased region" description="Polar residues" evidence="7">
    <location>
        <begin position="436"/>
        <end position="451"/>
    </location>
</feature>
<dbReference type="GO" id="GO:0043565">
    <property type="term" value="F:sequence-specific DNA binding"/>
    <property type="evidence" value="ECO:0007669"/>
    <property type="project" value="InterPro"/>
</dbReference>
<comment type="subcellular location">
    <subcellularLocation>
        <location evidence="1 6">Nucleus</location>
    </subcellularLocation>
</comment>
<evidence type="ECO:0000256" key="5">
    <source>
        <dbReference type="ARBA" id="ARBA00023242"/>
    </source>
</evidence>
<evidence type="ECO:0000256" key="1">
    <source>
        <dbReference type="ARBA" id="ARBA00004123"/>
    </source>
</evidence>
<dbReference type="GO" id="GO:0006357">
    <property type="term" value="P:regulation of transcription by RNA polymerase II"/>
    <property type="evidence" value="ECO:0007669"/>
    <property type="project" value="UniProtKB-ARBA"/>
</dbReference>
<dbReference type="PROSITE" id="PS00657">
    <property type="entry name" value="FORK_HEAD_1"/>
    <property type="match status" value="1"/>
</dbReference>
<dbReference type="AlphaFoldDB" id="A0A9N9D047"/>
<dbReference type="GO" id="GO:0005634">
    <property type="term" value="C:nucleus"/>
    <property type="evidence" value="ECO:0007669"/>
    <property type="project" value="UniProtKB-SubCell"/>
</dbReference>
<keyword evidence="5 6" id="KW-0539">Nucleus</keyword>
<evidence type="ECO:0000256" key="2">
    <source>
        <dbReference type="ARBA" id="ARBA00023015"/>
    </source>
</evidence>
<keyword evidence="2" id="KW-0805">Transcription regulation</keyword>
<dbReference type="SUPFAM" id="SSF46785">
    <property type="entry name" value="Winged helix' DNA-binding domain"/>
    <property type="match status" value="1"/>
</dbReference>
<dbReference type="Proteomes" id="UP000789831">
    <property type="component" value="Unassembled WGS sequence"/>
</dbReference>
<feature type="region of interest" description="Disordered" evidence="7">
    <location>
        <begin position="436"/>
        <end position="517"/>
    </location>
</feature>
<evidence type="ECO:0000313" key="10">
    <source>
        <dbReference type="EMBL" id="CAG8621439.1"/>
    </source>
</evidence>
<organism evidence="10 11">
    <name type="scientific">Ambispora gerdemannii</name>
    <dbReference type="NCBI Taxonomy" id="144530"/>
    <lineage>
        <taxon>Eukaryota</taxon>
        <taxon>Fungi</taxon>
        <taxon>Fungi incertae sedis</taxon>
        <taxon>Mucoromycota</taxon>
        <taxon>Glomeromycotina</taxon>
        <taxon>Glomeromycetes</taxon>
        <taxon>Archaeosporales</taxon>
        <taxon>Ambisporaceae</taxon>
        <taxon>Ambispora</taxon>
    </lineage>
</organism>
<dbReference type="PANTHER" id="PTHR45881">
    <property type="entry name" value="CHECKPOINT SUPPRESSOR 1-LIKE, ISOFORM A-RELATED"/>
    <property type="match status" value="1"/>
</dbReference>
<feature type="DNA-binding region" description="Fork-head" evidence="6">
    <location>
        <begin position="245"/>
        <end position="291"/>
    </location>
</feature>